<keyword evidence="11" id="KW-1185">Reference proteome</keyword>
<evidence type="ECO:0000256" key="9">
    <source>
        <dbReference type="SAM" id="Phobius"/>
    </source>
</evidence>
<evidence type="ECO:0000256" key="3">
    <source>
        <dbReference type="ARBA" id="ARBA00022448"/>
    </source>
</evidence>
<evidence type="ECO:0000313" key="10">
    <source>
        <dbReference type="EMBL" id="GAA2143548.1"/>
    </source>
</evidence>
<feature type="transmembrane region" description="Helical" evidence="9">
    <location>
        <begin position="179"/>
        <end position="197"/>
    </location>
</feature>
<feature type="transmembrane region" description="Helical" evidence="9">
    <location>
        <begin position="333"/>
        <end position="352"/>
    </location>
</feature>
<evidence type="ECO:0008006" key="12">
    <source>
        <dbReference type="Google" id="ProtNLM"/>
    </source>
</evidence>
<gene>
    <name evidence="10" type="ORF">GCM10009825_34010</name>
</gene>
<feature type="transmembrane region" description="Helical" evidence="9">
    <location>
        <begin position="217"/>
        <end position="239"/>
    </location>
</feature>
<organism evidence="10 11">
    <name type="scientific">Arthrobacter humicola</name>
    <dbReference type="NCBI Taxonomy" id="409291"/>
    <lineage>
        <taxon>Bacteria</taxon>
        <taxon>Bacillati</taxon>
        <taxon>Actinomycetota</taxon>
        <taxon>Actinomycetes</taxon>
        <taxon>Micrococcales</taxon>
        <taxon>Micrococcaceae</taxon>
        <taxon>Arthrobacter</taxon>
    </lineage>
</organism>
<evidence type="ECO:0000256" key="6">
    <source>
        <dbReference type="ARBA" id="ARBA00023065"/>
    </source>
</evidence>
<evidence type="ECO:0000256" key="4">
    <source>
        <dbReference type="ARBA" id="ARBA00022692"/>
    </source>
</evidence>
<evidence type="ECO:0000256" key="8">
    <source>
        <dbReference type="SAM" id="MobiDB-lite"/>
    </source>
</evidence>
<name>A0ABP5LDJ7_9MICC</name>
<reference evidence="11" key="1">
    <citation type="journal article" date="2019" name="Int. J. Syst. Evol. Microbiol.">
        <title>The Global Catalogue of Microorganisms (GCM) 10K type strain sequencing project: providing services to taxonomists for standard genome sequencing and annotation.</title>
        <authorList>
            <consortium name="The Broad Institute Genomics Platform"/>
            <consortium name="The Broad Institute Genome Sequencing Center for Infectious Disease"/>
            <person name="Wu L."/>
            <person name="Ma J."/>
        </authorList>
    </citation>
    <scope>NUCLEOTIDE SEQUENCE [LARGE SCALE GENOMIC DNA]</scope>
    <source>
        <strain evidence="11">JCM 15921</strain>
    </source>
</reference>
<dbReference type="Pfam" id="PF01496">
    <property type="entry name" value="V_ATPase_I"/>
    <property type="match status" value="1"/>
</dbReference>
<feature type="transmembrane region" description="Helical" evidence="9">
    <location>
        <begin position="251"/>
        <end position="276"/>
    </location>
</feature>
<evidence type="ECO:0000256" key="5">
    <source>
        <dbReference type="ARBA" id="ARBA00022989"/>
    </source>
</evidence>
<keyword evidence="4 9" id="KW-0812">Transmembrane</keyword>
<keyword evidence="5 9" id="KW-1133">Transmembrane helix</keyword>
<dbReference type="InterPro" id="IPR002490">
    <property type="entry name" value="V-ATPase_116kDa_su"/>
</dbReference>
<dbReference type="PANTHER" id="PTHR11629">
    <property type="entry name" value="VACUOLAR PROTON ATPASES"/>
    <property type="match status" value="1"/>
</dbReference>
<evidence type="ECO:0000256" key="7">
    <source>
        <dbReference type="ARBA" id="ARBA00023136"/>
    </source>
</evidence>
<feature type="transmembrane region" description="Helical" evidence="9">
    <location>
        <begin position="364"/>
        <end position="391"/>
    </location>
</feature>
<accession>A0ABP5LDJ7</accession>
<comment type="similarity">
    <text evidence="2">Belongs to the V-ATPase 116 kDa subunit family.</text>
</comment>
<keyword evidence="6" id="KW-0406">Ion transport</keyword>
<keyword evidence="3" id="KW-0813">Transport</keyword>
<feature type="transmembrane region" description="Helical" evidence="9">
    <location>
        <begin position="134"/>
        <end position="158"/>
    </location>
</feature>
<dbReference type="Proteomes" id="UP001500102">
    <property type="component" value="Unassembled WGS sequence"/>
</dbReference>
<dbReference type="RefSeq" id="WP_344367591.1">
    <property type="nucleotide sequence ID" value="NZ_BAAAQB010000041.1"/>
</dbReference>
<comment type="caution">
    <text evidence="10">The sequence shown here is derived from an EMBL/GenBank/DDBJ whole genome shotgun (WGS) entry which is preliminary data.</text>
</comment>
<feature type="region of interest" description="Disordered" evidence="8">
    <location>
        <begin position="414"/>
        <end position="436"/>
    </location>
</feature>
<keyword evidence="7 9" id="KW-0472">Membrane</keyword>
<proteinExistence type="inferred from homology"/>
<dbReference type="EMBL" id="BAAAQB010000041">
    <property type="protein sequence ID" value="GAA2143548.1"/>
    <property type="molecule type" value="Genomic_DNA"/>
</dbReference>
<protein>
    <recommendedName>
        <fullName evidence="12">V-type ATP synthase subunit I</fullName>
    </recommendedName>
</protein>
<evidence type="ECO:0000256" key="2">
    <source>
        <dbReference type="ARBA" id="ARBA00009904"/>
    </source>
</evidence>
<sequence length="436" mass="45742">MPRRESLAPVRMERVALVVPEQDRRRMLAEVARSAVVELDLPYAPGRGAEELDKAVAAAIVSGPAAALAGWAPRREIPALTARLAPLGAAVVPLPRPKWIQPPTLLGGQARSGVSRTLVDTYGTVPYADLDPTWAAGVAYVLMFGMMFGDVGHGAILLGMGLFLRTGRSKRLAKLHKTWPFVSAAGLAAMFFGALYGEAFGPTGLVPVLWLQPLEDPVQFLIAGLWVGALLLAGSYAVGTINRVREGGWAYALYARSGVAGSLLFLALGLLVWGLATGTGSLTAAAAVIGLGALIFIYIGLFVEAGGGATAVFQALVELVDTVIRLGSNLVSFARLAAFGLTHAALLTVVWNGTTALWGPDWRAAAAILVFVVGNAVTFALEALVAGIQALRLEYYELFSRVFQAEGRPFRPWSPELTSTAGDPDATASVLPSGTG</sequence>
<evidence type="ECO:0000313" key="11">
    <source>
        <dbReference type="Proteomes" id="UP001500102"/>
    </source>
</evidence>
<dbReference type="PANTHER" id="PTHR11629:SF63">
    <property type="entry name" value="V-TYPE PROTON ATPASE SUBUNIT A"/>
    <property type="match status" value="1"/>
</dbReference>
<evidence type="ECO:0000256" key="1">
    <source>
        <dbReference type="ARBA" id="ARBA00004141"/>
    </source>
</evidence>
<feature type="transmembrane region" description="Helical" evidence="9">
    <location>
        <begin position="282"/>
        <end position="303"/>
    </location>
</feature>
<comment type="subcellular location">
    <subcellularLocation>
        <location evidence="1">Membrane</location>
        <topology evidence="1">Multi-pass membrane protein</topology>
    </subcellularLocation>
</comment>